<dbReference type="InterPro" id="IPR000276">
    <property type="entry name" value="GPCR_Rhodpsn"/>
</dbReference>
<feature type="transmembrane region" description="Helical" evidence="9">
    <location>
        <begin position="336"/>
        <end position="355"/>
    </location>
</feature>
<evidence type="ECO:0000313" key="12">
    <source>
        <dbReference type="Proteomes" id="UP000593567"/>
    </source>
</evidence>
<evidence type="ECO:0000256" key="1">
    <source>
        <dbReference type="ARBA" id="ARBA00004651"/>
    </source>
</evidence>
<keyword evidence="8" id="KW-0807">Transducer</keyword>
<keyword evidence="12" id="KW-1185">Reference proteome</keyword>
<dbReference type="GO" id="GO:0004930">
    <property type="term" value="F:G protein-coupled receptor activity"/>
    <property type="evidence" value="ECO:0007669"/>
    <property type="project" value="UniProtKB-KW"/>
</dbReference>
<feature type="transmembrane region" description="Helical" evidence="9">
    <location>
        <begin position="153"/>
        <end position="174"/>
    </location>
</feature>
<evidence type="ECO:0000259" key="10">
    <source>
        <dbReference type="PROSITE" id="PS50262"/>
    </source>
</evidence>
<feature type="transmembrane region" description="Helical" evidence="9">
    <location>
        <begin position="375"/>
        <end position="398"/>
    </location>
</feature>
<sequence>MEENCSIWSNGTDCLDYTTRLVEWSLTTEHLQAAHINNIIYYSIMLPLAICGNIFTLTAVVMVLKLKTSIPNLLIGVLACTDIFSILTCHVVSIVSMAEGHYAANSAVCKFQSMMTYSYFKMGFLTKCCISLDRYIALTFPLQYRKLITKRKVLAVTIHNILFSFGTSVLTIVLDGENISQLPTWYLCVNDFEIYTHYKRVIIVTEGAVFFLGVILFFVSNLTVIRVVVRLNKKTRELFSIGQLVDEQQAISHKDSAANGFSSSNGDSILYKKTDVATNGDEINGNNPVSLKKFESLNSVADGVKTDVLYQQENGSKDNISDVTRKTKKQQKELQLAKLTTVIVTVFVILWLPYMTVIYWEHHNRRQIHPLIEDIVIKLVFANCCINPILYGVFNANFRRAYVYYLRMLGFYFTCKLTSRPREQKQSIYVTDP</sequence>
<evidence type="ECO:0000256" key="7">
    <source>
        <dbReference type="ARBA" id="ARBA00023170"/>
    </source>
</evidence>
<feature type="domain" description="G-protein coupled receptors family 1 profile" evidence="10">
    <location>
        <begin position="52"/>
        <end position="391"/>
    </location>
</feature>
<name>A0A7J7JW42_BUGNE</name>
<keyword evidence="3 9" id="KW-0812">Transmembrane</keyword>
<dbReference type="OrthoDB" id="5959154at2759"/>
<comment type="subcellular location">
    <subcellularLocation>
        <location evidence="1">Cell membrane</location>
        <topology evidence="1">Multi-pass membrane protein</topology>
    </subcellularLocation>
</comment>
<dbReference type="EMBL" id="VXIV02001682">
    <property type="protein sequence ID" value="KAF6030630.1"/>
    <property type="molecule type" value="Genomic_DNA"/>
</dbReference>
<evidence type="ECO:0000256" key="2">
    <source>
        <dbReference type="ARBA" id="ARBA00022475"/>
    </source>
</evidence>
<keyword evidence="5" id="KW-0297">G-protein coupled receptor</keyword>
<dbReference type="Gene3D" id="1.20.1070.10">
    <property type="entry name" value="Rhodopsin 7-helix transmembrane proteins"/>
    <property type="match status" value="1"/>
</dbReference>
<gene>
    <name evidence="11" type="ORF">EB796_011037</name>
</gene>
<dbReference type="PROSITE" id="PS50262">
    <property type="entry name" value="G_PROTEIN_RECEP_F1_2"/>
    <property type="match status" value="1"/>
</dbReference>
<evidence type="ECO:0000256" key="6">
    <source>
        <dbReference type="ARBA" id="ARBA00023136"/>
    </source>
</evidence>
<feature type="transmembrane region" description="Helical" evidence="9">
    <location>
        <begin position="39"/>
        <end position="61"/>
    </location>
</feature>
<dbReference type="PRINTS" id="PR00237">
    <property type="entry name" value="GPCRRHODOPSN"/>
</dbReference>
<dbReference type="InterPro" id="IPR050569">
    <property type="entry name" value="TAAR"/>
</dbReference>
<dbReference type="SUPFAM" id="SSF81321">
    <property type="entry name" value="Family A G protein-coupled receptor-like"/>
    <property type="match status" value="1"/>
</dbReference>
<evidence type="ECO:0000256" key="4">
    <source>
        <dbReference type="ARBA" id="ARBA00022989"/>
    </source>
</evidence>
<dbReference type="PANTHER" id="PTHR24249:SF411">
    <property type="entry name" value="G-PROTEIN COUPLED RECEPTORS FAMILY 1 PROFILE DOMAIN-CONTAINING PROTEIN"/>
    <property type="match status" value="1"/>
</dbReference>
<reference evidence="11" key="1">
    <citation type="submission" date="2020-06" db="EMBL/GenBank/DDBJ databases">
        <title>Draft genome of Bugula neritina, a colonial animal packing powerful symbionts and potential medicines.</title>
        <authorList>
            <person name="Rayko M."/>
        </authorList>
    </citation>
    <scope>NUCLEOTIDE SEQUENCE [LARGE SCALE GENOMIC DNA]</scope>
    <source>
        <strain evidence="11">Kwan_BN1</strain>
    </source>
</reference>
<evidence type="ECO:0000313" key="11">
    <source>
        <dbReference type="EMBL" id="KAF6030630.1"/>
    </source>
</evidence>
<keyword evidence="2" id="KW-1003">Cell membrane</keyword>
<evidence type="ECO:0000256" key="3">
    <source>
        <dbReference type="ARBA" id="ARBA00022692"/>
    </source>
</evidence>
<dbReference type="CDD" id="cd00637">
    <property type="entry name" value="7tm_classA_rhodopsin-like"/>
    <property type="match status" value="1"/>
</dbReference>
<feature type="transmembrane region" description="Helical" evidence="9">
    <location>
        <begin position="208"/>
        <end position="229"/>
    </location>
</feature>
<evidence type="ECO:0000256" key="5">
    <source>
        <dbReference type="ARBA" id="ARBA00023040"/>
    </source>
</evidence>
<keyword evidence="4 9" id="KW-1133">Transmembrane helix</keyword>
<dbReference type="Proteomes" id="UP000593567">
    <property type="component" value="Unassembled WGS sequence"/>
</dbReference>
<dbReference type="InterPro" id="IPR017452">
    <property type="entry name" value="GPCR_Rhodpsn_7TM"/>
</dbReference>
<feature type="transmembrane region" description="Helical" evidence="9">
    <location>
        <begin position="73"/>
        <end position="98"/>
    </location>
</feature>
<keyword evidence="6 9" id="KW-0472">Membrane</keyword>
<dbReference type="AlphaFoldDB" id="A0A7J7JW42"/>
<proteinExistence type="predicted"/>
<protein>
    <submittedName>
        <fullName evidence="11">TAAR9</fullName>
    </submittedName>
</protein>
<organism evidence="11 12">
    <name type="scientific">Bugula neritina</name>
    <name type="common">Brown bryozoan</name>
    <name type="synonym">Sertularia neritina</name>
    <dbReference type="NCBI Taxonomy" id="10212"/>
    <lineage>
        <taxon>Eukaryota</taxon>
        <taxon>Metazoa</taxon>
        <taxon>Spiralia</taxon>
        <taxon>Lophotrochozoa</taxon>
        <taxon>Bryozoa</taxon>
        <taxon>Gymnolaemata</taxon>
        <taxon>Cheilostomatida</taxon>
        <taxon>Flustrina</taxon>
        <taxon>Buguloidea</taxon>
        <taxon>Bugulidae</taxon>
        <taxon>Bugula</taxon>
    </lineage>
</organism>
<keyword evidence="7" id="KW-0675">Receptor</keyword>
<dbReference type="Pfam" id="PF00001">
    <property type="entry name" value="7tm_1"/>
    <property type="match status" value="1"/>
</dbReference>
<dbReference type="GO" id="GO:0005886">
    <property type="term" value="C:plasma membrane"/>
    <property type="evidence" value="ECO:0007669"/>
    <property type="project" value="UniProtKB-SubCell"/>
</dbReference>
<dbReference type="PANTHER" id="PTHR24249">
    <property type="entry name" value="HISTAMINE RECEPTOR-RELATED G-PROTEIN COUPLED RECEPTOR"/>
    <property type="match status" value="1"/>
</dbReference>
<evidence type="ECO:0000256" key="8">
    <source>
        <dbReference type="ARBA" id="ARBA00023224"/>
    </source>
</evidence>
<accession>A0A7J7JW42</accession>
<comment type="caution">
    <text evidence="11">The sequence shown here is derived from an EMBL/GenBank/DDBJ whole genome shotgun (WGS) entry which is preliminary data.</text>
</comment>
<evidence type="ECO:0000256" key="9">
    <source>
        <dbReference type="SAM" id="Phobius"/>
    </source>
</evidence>